<accession>Q7M7E4</accession>
<evidence type="ECO:0000313" key="2">
    <source>
        <dbReference type="EMBL" id="CAE10232.1"/>
    </source>
</evidence>
<sequence length="68" mass="7590">MEVKENSRRKFLVKAGKTSVLLAGGAIVLSGCNNEPKASPELTRGKSKKTEILYQKSPHWEEYFSIAH</sequence>
<dbReference type="PROSITE" id="PS51257">
    <property type="entry name" value="PROKAR_LIPOPROTEIN"/>
    <property type="match status" value="1"/>
</dbReference>
<dbReference type="AlphaFoldDB" id="Q7M7E4"/>
<organism evidence="3">
    <name type="scientific">Wolinella succinogenes (strain ATCC 29543 / DSM 1740 / CCUG 13145 / JCM 31913 / LMG 7466 / NCTC 11488 / FDC 602W)</name>
    <name type="common">Vibrio succinogenes</name>
    <dbReference type="NCBI Taxonomy" id="273121"/>
    <lineage>
        <taxon>Bacteria</taxon>
        <taxon>Pseudomonadati</taxon>
        <taxon>Campylobacterota</taxon>
        <taxon>Epsilonproteobacteria</taxon>
        <taxon>Campylobacterales</taxon>
        <taxon>Helicobacteraceae</taxon>
        <taxon>Wolinella</taxon>
    </lineage>
</organism>
<dbReference type="Proteomes" id="UP000000422">
    <property type="component" value="Chromosome"/>
</dbReference>
<dbReference type="KEGG" id="wsu:WS1145"/>
<keyword evidence="3" id="KW-1185">Reference proteome</keyword>
<dbReference type="STRING" id="273121.WS0030"/>
<evidence type="ECO:0000313" key="1">
    <source>
        <dbReference type="EMBL" id="CAE09203.1"/>
    </source>
</evidence>
<dbReference type="HOGENOM" id="CLU_202476_0_0_7"/>
<gene>
    <name evidence="1" type="ordered locus">WS0030</name>
    <name evidence="2" type="ordered locus">WS1145</name>
</gene>
<proteinExistence type="predicted"/>
<reference evidence="1 3" key="1">
    <citation type="journal article" date="2003" name="Proc. Natl. Acad. Sci. U.S.A.">
        <title>Complete genome sequence and analysis of Wolinella succinogenes.</title>
        <authorList>
            <person name="Baar C."/>
            <person name="Eppinger M."/>
            <person name="Raddatz G."/>
            <person name="Simon JM."/>
            <person name="Lanz C."/>
            <person name="Klimmek O."/>
            <person name="Nandakumar R."/>
            <person name="Gross R."/>
            <person name="Rosinus A."/>
            <person name="Keller H."/>
            <person name="Jagtap P."/>
            <person name="Linke B."/>
            <person name="Meyer F."/>
            <person name="Lederer H."/>
            <person name="Schuster S.C."/>
        </authorList>
    </citation>
    <scope>NUCLEOTIDE SEQUENCE [LARGE SCALE GENOMIC DNA]</scope>
    <source>
        <strain evidence="3">ATCC 29543 / DSM 1740 / CCUG 13145 / JCM 31913 / LMG 7466 / NCTC 11488 / FDC 602W</strain>
        <strain evidence="1">DSMZ 1740</strain>
    </source>
</reference>
<name>Q7M7E4_WOLSU</name>
<protein>
    <submittedName>
        <fullName evidence="1">Uncharacterized protein</fullName>
    </submittedName>
</protein>
<dbReference type="KEGG" id="wsu:WS0030"/>
<dbReference type="RefSeq" id="WP_011138003.1">
    <property type="nucleotide sequence ID" value="NC_005090.1"/>
</dbReference>
<dbReference type="EMBL" id="BX571660">
    <property type="protein sequence ID" value="CAE10232.1"/>
    <property type="molecule type" value="Genomic_DNA"/>
</dbReference>
<evidence type="ECO:0000313" key="3">
    <source>
        <dbReference type="Proteomes" id="UP000000422"/>
    </source>
</evidence>
<dbReference type="EMBL" id="BX571657">
    <property type="protein sequence ID" value="CAE09203.1"/>
    <property type="molecule type" value="Genomic_DNA"/>
</dbReference>